<organism evidence="8 9">
    <name type="scientific">Urochloa decumbens</name>
    <dbReference type="NCBI Taxonomy" id="240449"/>
    <lineage>
        <taxon>Eukaryota</taxon>
        <taxon>Viridiplantae</taxon>
        <taxon>Streptophyta</taxon>
        <taxon>Embryophyta</taxon>
        <taxon>Tracheophyta</taxon>
        <taxon>Spermatophyta</taxon>
        <taxon>Magnoliopsida</taxon>
        <taxon>Liliopsida</taxon>
        <taxon>Poales</taxon>
        <taxon>Poaceae</taxon>
        <taxon>PACMAD clade</taxon>
        <taxon>Panicoideae</taxon>
        <taxon>Panicodae</taxon>
        <taxon>Paniceae</taxon>
        <taxon>Melinidinae</taxon>
        <taxon>Urochloa</taxon>
    </lineage>
</organism>
<dbReference type="GO" id="GO:0004722">
    <property type="term" value="F:protein serine/threonine phosphatase activity"/>
    <property type="evidence" value="ECO:0007669"/>
    <property type="project" value="UniProtKB-EC"/>
</dbReference>
<dbReference type="PANTHER" id="PTHR13832">
    <property type="entry name" value="PROTEIN PHOSPHATASE 2C"/>
    <property type="match status" value="1"/>
</dbReference>
<dbReference type="EC" id="3.1.3.16" evidence="1"/>
<evidence type="ECO:0000256" key="1">
    <source>
        <dbReference type="ARBA" id="ARBA00013081"/>
    </source>
</evidence>
<name>A0ABC9CK61_9POAL</name>
<gene>
    <name evidence="8" type="ORF">URODEC1_LOCUS75431</name>
</gene>
<dbReference type="SMART" id="SM00332">
    <property type="entry name" value="PP2Cc"/>
    <property type="match status" value="1"/>
</dbReference>
<protein>
    <recommendedName>
        <fullName evidence="1">protein-serine/threonine phosphatase</fullName>
        <ecNumber evidence="1">3.1.3.16</ecNumber>
    </recommendedName>
</protein>
<reference evidence="8" key="1">
    <citation type="submission" date="2024-10" db="EMBL/GenBank/DDBJ databases">
        <authorList>
            <person name="Ryan C."/>
        </authorList>
    </citation>
    <scope>NUCLEOTIDE SEQUENCE [LARGE SCALE GENOMIC DNA]</scope>
</reference>
<comment type="catalytic activity">
    <reaction evidence="4">
        <text>O-phospho-L-seryl-[protein] + H2O = L-seryl-[protein] + phosphate</text>
        <dbReference type="Rhea" id="RHEA:20629"/>
        <dbReference type="Rhea" id="RHEA-COMP:9863"/>
        <dbReference type="Rhea" id="RHEA-COMP:11604"/>
        <dbReference type="ChEBI" id="CHEBI:15377"/>
        <dbReference type="ChEBI" id="CHEBI:29999"/>
        <dbReference type="ChEBI" id="CHEBI:43474"/>
        <dbReference type="ChEBI" id="CHEBI:83421"/>
        <dbReference type="EC" id="3.1.3.16"/>
    </reaction>
</comment>
<dbReference type="Proteomes" id="UP001497457">
    <property type="component" value="Chromosome 3rd"/>
</dbReference>
<dbReference type="AlphaFoldDB" id="A0ABC9CK61"/>
<dbReference type="PROSITE" id="PS51746">
    <property type="entry name" value="PPM_2"/>
    <property type="match status" value="1"/>
</dbReference>
<keyword evidence="3" id="KW-0904">Protein phosphatase</keyword>
<dbReference type="SUPFAM" id="SSF81606">
    <property type="entry name" value="PP2C-like"/>
    <property type="match status" value="1"/>
</dbReference>
<dbReference type="PANTHER" id="PTHR13832:SF285">
    <property type="entry name" value="PROTEIN PHOSPHATASE 2C 22-RELATED"/>
    <property type="match status" value="1"/>
</dbReference>
<accession>A0ABC9CK61</accession>
<evidence type="ECO:0000313" key="9">
    <source>
        <dbReference type="Proteomes" id="UP001497457"/>
    </source>
</evidence>
<evidence type="ECO:0000256" key="6">
    <source>
        <dbReference type="SAM" id="MobiDB-lite"/>
    </source>
</evidence>
<keyword evidence="9" id="KW-1185">Reference proteome</keyword>
<dbReference type="Gene3D" id="3.60.40.10">
    <property type="entry name" value="PPM-type phosphatase domain"/>
    <property type="match status" value="1"/>
</dbReference>
<sequence length="397" mass="44067">MGARNSRQVPVVQTFTEGGQNGRIWYAASSRQDRRRNRRDAYAAVPDLDDITSFFGLYDGHEGAEVALLCEKQFHIELRNDPHYPDNLAVALERTFFRMDALLEESEDWKKLLLPRETRGRMQCLPLKACISGYHWPFAKRKTPVEYVPPQVSGSTACVAAIRGHQIIIGNVGRSRCIISRNGQAIELTTDHEPSNLIERERIETAGGEVINVKIPGEEEGFFQQHGPVGTFRIDGILPHSRAIGYFEFKKNPNFPPKKQKVTCDPEILTIDITNDIDFLVIVSDGICPYLPSQTVVEHIRKELSSTSINLPLICARLCDRCIVSGDDATVILVQFKNAPPPQALPALEEKLLGSGGGSSNDNAAQPPAPANEDAEPEGQEEQPLLHDDEITEDPPT</sequence>
<dbReference type="CDD" id="cd00143">
    <property type="entry name" value="PP2Cc"/>
    <property type="match status" value="1"/>
</dbReference>
<evidence type="ECO:0000256" key="2">
    <source>
        <dbReference type="ARBA" id="ARBA00022801"/>
    </source>
</evidence>
<proteinExistence type="predicted"/>
<dbReference type="InterPro" id="IPR036457">
    <property type="entry name" value="PPM-type-like_dom_sf"/>
</dbReference>
<evidence type="ECO:0000259" key="7">
    <source>
        <dbReference type="PROSITE" id="PS51746"/>
    </source>
</evidence>
<dbReference type="EMBL" id="OZ075113">
    <property type="protein sequence ID" value="CAL5020531.1"/>
    <property type="molecule type" value="Genomic_DNA"/>
</dbReference>
<evidence type="ECO:0000256" key="4">
    <source>
        <dbReference type="ARBA" id="ARBA00047761"/>
    </source>
</evidence>
<dbReference type="InterPro" id="IPR001932">
    <property type="entry name" value="PPM-type_phosphatase-like_dom"/>
</dbReference>
<feature type="region of interest" description="Disordered" evidence="6">
    <location>
        <begin position="348"/>
        <end position="397"/>
    </location>
</feature>
<comment type="catalytic activity">
    <reaction evidence="5">
        <text>O-phospho-L-threonyl-[protein] + H2O = L-threonyl-[protein] + phosphate</text>
        <dbReference type="Rhea" id="RHEA:47004"/>
        <dbReference type="Rhea" id="RHEA-COMP:11060"/>
        <dbReference type="Rhea" id="RHEA-COMP:11605"/>
        <dbReference type="ChEBI" id="CHEBI:15377"/>
        <dbReference type="ChEBI" id="CHEBI:30013"/>
        <dbReference type="ChEBI" id="CHEBI:43474"/>
        <dbReference type="ChEBI" id="CHEBI:61977"/>
        <dbReference type="EC" id="3.1.3.16"/>
    </reaction>
</comment>
<evidence type="ECO:0000256" key="5">
    <source>
        <dbReference type="ARBA" id="ARBA00048336"/>
    </source>
</evidence>
<dbReference type="Pfam" id="PF00481">
    <property type="entry name" value="PP2C"/>
    <property type="match status" value="1"/>
</dbReference>
<dbReference type="InterPro" id="IPR015655">
    <property type="entry name" value="PP2C"/>
</dbReference>
<evidence type="ECO:0000313" key="8">
    <source>
        <dbReference type="EMBL" id="CAL5020531.1"/>
    </source>
</evidence>
<evidence type="ECO:0000256" key="3">
    <source>
        <dbReference type="ARBA" id="ARBA00022912"/>
    </source>
</evidence>
<feature type="domain" description="PPM-type phosphatase" evidence="7">
    <location>
        <begin position="25"/>
        <end position="336"/>
    </location>
</feature>
<keyword evidence="2" id="KW-0378">Hydrolase</keyword>